<feature type="transmembrane region" description="Helical" evidence="9">
    <location>
        <begin position="35"/>
        <end position="57"/>
    </location>
</feature>
<gene>
    <name evidence="11" type="ORF">J2Z53_001786</name>
</gene>
<feature type="transmembrane region" description="Helical" evidence="9">
    <location>
        <begin position="216"/>
        <end position="236"/>
    </location>
</feature>
<accession>A0ABS4F1T2</accession>
<name>A0ABS4F1T2_9CLOT</name>
<proteinExistence type="predicted"/>
<dbReference type="EMBL" id="JAGGJZ010000005">
    <property type="protein sequence ID" value="MBP1890196.1"/>
    <property type="molecule type" value="Genomic_DNA"/>
</dbReference>
<keyword evidence="2" id="KW-0813">Transport</keyword>
<dbReference type="InterPro" id="IPR004703">
    <property type="entry name" value="PTS_sugar-sp_permease"/>
</dbReference>
<reference evidence="11 12" key="1">
    <citation type="submission" date="2021-03" db="EMBL/GenBank/DDBJ databases">
        <title>Genomic Encyclopedia of Type Strains, Phase IV (KMG-IV): sequencing the most valuable type-strain genomes for metagenomic binning, comparative biology and taxonomic classification.</title>
        <authorList>
            <person name="Goeker M."/>
        </authorList>
    </citation>
    <scope>NUCLEOTIDE SEQUENCE [LARGE SCALE GENOMIC DNA]</scope>
    <source>
        <strain evidence="11 12">DSM 3984</strain>
    </source>
</reference>
<comment type="caution">
    <text evidence="11">The sequence shown here is derived from an EMBL/GenBank/DDBJ whole genome shotgun (WGS) entry which is preliminary data.</text>
</comment>
<evidence type="ECO:0000313" key="11">
    <source>
        <dbReference type="EMBL" id="MBP1890196.1"/>
    </source>
</evidence>
<keyword evidence="5" id="KW-0598">Phosphotransferase system</keyword>
<feature type="transmembrane region" description="Helical" evidence="9">
    <location>
        <begin position="416"/>
        <end position="438"/>
    </location>
</feature>
<keyword evidence="6 9" id="KW-0812">Transmembrane</keyword>
<feature type="domain" description="PTS EIIC type-2" evidence="10">
    <location>
        <begin position="5"/>
        <end position="444"/>
    </location>
</feature>
<dbReference type="Proteomes" id="UP000783390">
    <property type="component" value="Unassembled WGS sequence"/>
</dbReference>
<feature type="transmembrane region" description="Helical" evidence="9">
    <location>
        <begin position="256"/>
        <end position="276"/>
    </location>
</feature>
<evidence type="ECO:0000256" key="2">
    <source>
        <dbReference type="ARBA" id="ARBA00022448"/>
    </source>
</evidence>
<keyword evidence="4" id="KW-0762">Sugar transport</keyword>
<feature type="transmembrane region" description="Helical" evidence="9">
    <location>
        <begin position="330"/>
        <end position="349"/>
    </location>
</feature>
<evidence type="ECO:0000256" key="3">
    <source>
        <dbReference type="ARBA" id="ARBA00022475"/>
    </source>
</evidence>
<dbReference type="Pfam" id="PF03611">
    <property type="entry name" value="EIIC-GAT"/>
    <property type="match status" value="1"/>
</dbReference>
<evidence type="ECO:0000256" key="8">
    <source>
        <dbReference type="ARBA" id="ARBA00023136"/>
    </source>
</evidence>
<evidence type="ECO:0000256" key="6">
    <source>
        <dbReference type="ARBA" id="ARBA00022692"/>
    </source>
</evidence>
<feature type="transmembrane region" description="Helical" evidence="9">
    <location>
        <begin position="297"/>
        <end position="318"/>
    </location>
</feature>
<dbReference type="InterPro" id="IPR013853">
    <property type="entry name" value="EIIC-GAT"/>
</dbReference>
<dbReference type="PIRSF" id="PIRSF006304">
    <property type="entry name" value="GatC"/>
    <property type="match status" value="1"/>
</dbReference>
<evidence type="ECO:0000256" key="5">
    <source>
        <dbReference type="ARBA" id="ARBA00022683"/>
    </source>
</evidence>
<dbReference type="PANTHER" id="PTHR37324">
    <property type="entry name" value="PTS SYSTEM GALACTITOL-SPECIFIC EIIC COMPONENT"/>
    <property type="match status" value="1"/>
</dbReference>
<evidence type="ECO:0000313" key="12">
    <source>
        <dbReference type="Proteomes" id="UP000783390"/>
    </source>
</evidence>
<keyword evidence="8 9" id="KW-0472">Membrane</keyword>
<feature type="transmembrane region" description="Helical" evidence="9">
    <location>
        <begin position="94"/>
        <end position="114"/>
    </location>
</feature>
<sequence length="454" mass="49179">MKAILDYILGLGPAVFLPLIMIILGLFMKMKVKKAITAGLTLGIAFTGMSVILDFMFKSISPAASAFVNNTGIHLNAIDVGWAPMSAIAWAWPYALAVFPIQIVINLVMLGFGWTSTLNVDLWNVWGKILTATIVTAVTGSIPLGLIAASIQVVLELKNADLTAKQINKLTNIPGVTCPHMMTLQCVILAPLNRILDFIPGINNIKLDAKILKKKIGIFGENSVMGFLVGALIAAFAGYDLSKILTVAIQVSTSLVLFPMVAKLFMQALAPIADAVSSFMKNKFKGREFYIGLDWPFMAGLSEVWVAAILLVPIELLLSILLSKAGVNNVLPLGAIINIGMVVPTLIITGGNLFRMLILGTVVTPIYLLCASNFSTMFTELAKQVGTIDVPAGQLLSWFGIEAPTFRWSLAQAMNAINGEFIGIVFLGLWILCFVYYAKYMKKRNAKLDEEMAK</sequence>
<dbReference type="InterPro" id="IPR013014">
    <property type="entry name" value="PTS_EIIC_2"/>
</dbReference>
<evidence type="ECO:0000256" key="1">
    <source>
        <dbReference type="ARBA" id="ARBA00004651"/>
    </source>
</evidence>
<organism evidence="11 12">
    <name type="scientific">Clostridium moniliforme</name>
    <dbReference type="NCBI Taxonomy" id="39489"/>
    <lineage>
        <taxon>Bacteria</taxon>
        <taxon>Bacillati</taxon>
        <taxon>Bacillota</taxon>
        <taxon>Clostridia</taxon>
        <taxon>Eubacteriales</taxon>
        <taxon>Clostridiaceae</taxon>
        <taxon>Clostridium</taxon>
    </lineage>
</organism>
<keyword evidence="7 9" id="KW-1133">Transmembrane helix</keyword>
<keyword evidence="3" id="KW-1003">Cell membrane</keyword>
<comment type="subcellular location">
    <subcellularLocation>
        <location evidence="1">Cell membrane</location>
        <topology evidence="1">Multi-pass membrane protein</topology>
    </subcellularLocation>
</comment>
<evidence type="ECO:0000256" key="4">
    <source>
        <dbReference type="ARBA" id="ARBA00022597"/>
    </source>
</evidence>
<feature type="transmembrane region" description="Helical" evidence="9">
    <location>
        <begin position="356"/>
        <end position="374"/>
    </location>
</feature>
<protein>
    <submittedName>
        <fullName evidence="11">PTS system galactitol-specific IIC component</fullName>
    </submittedName>
</protein>
<keyword evidence="12" id="KW-1185">Reference proteome</keyword>
<evidence type="ECO:0000259" key="10">
    <source>
        <dbReference type="PROSITE" id="PS51104"/>
    </source>
</evidence>
<evidence type="ECO:0000256" key="9">
    <source>
        <dbReference type="SAM" id="Phobius"/>
    </source>
</evidence>
<dbReference type="RefSeq" id="WP_209797124.1">
    <property type="nucleotide sequence ID" value="NZ_JAGGJZ010000005.1"/>
</dbReference>
<feature type="transmembrane region" description="Helical" evidence="9">
    <location>
        <begin position="7"/>
        <end position="29"/>
    </location>
</feature>
<dbReference type="PROSITE" id="PS51104">
    <property type="entry name" value="PTS_EIIC_TYPE_2"/>
    <property type="match status" value="1"/>
</dbReference>
<dbReference type="PANTHER" id="PTHR37324:SF2">
    <property type="entry name" value="PTS SYSTEM GALACTITOL-SPECIFIC EIIC COMPONENT"/>
    <property type="match status" value="1"/>
</dbReference>
<feature type="transmembrane region" description="Helical" evidence="9">
    <location>
        <begin position="134"/>
        <end position="155"/>
    </location>
</feature>
<evidence type="ECO:0000256" key="7">
    <source>
        <dbReference type="ARBA" id="ARBA00022989"/>
    </source>
</evidence>